<dbReference type="InParanoid" id="A0A316VBC9"/>
<dbReference type="Proteomes" id="UP000245771">
    <property type="component" value="Unassembled WGS sequence"/>
</dbReference>
<dbReference type="Pfam" id="PF00172">
    <property type="entry name" value="Zn_clus"/>
    <property type="match status" value="1"/>
</dbReference>
<dbReference type="PANTHER" id="PTHR31845">
    <property type="entry name" value="FINGER DOMAIN PROTEIN, PUTATIVE-RELATED"/>
    <property type="match status" value="1"/>
</dbReference>
<evidence type="ECO:0000256" key="1">
    <source>
        <dbReference type="ARBA" id="ARBA00004123"/>
    </source>
</evidence>
<dbReference type="Gene3D" id="4.10.240.10">
    <property type="entry name" value="Zn(2)-C6 fungal-type DNA-binding domain"/>
    <property type="match status" value="1"/>
</dbReference>
<dbReference type="SMART" id="SM00066">
    <property type="entry name" value="GAL4"/>
    <property type="match status" value="1"/>
</dbReference>
<keyword evidence="5" id="KW-0539">Nucleus</keyword>
<keyword evidence="3" id="KW-0238">DNA-binding</keyword>
<name>A0A316VBC9_9BASI</name>
<dbReference type="InterPro" id="IPR001138">
    <property type="entry name" value="Zn2Cys6_DnaBD"/>
</dbReference>
<dbReference type="PANTHER" id="PTHR31845:SF19">
    <property type="entry name" value="TRANSCRIPTION FACTOR DOMAIN-CONTAINING PROTEIN"/>
    <property type="match status" value="1"/>
</dbReference>
<evidence type="ECO:0000256" key="2">
    <source>
        <dbReference type="ARBA" id="ARBA00023015"/>
    </source>
</evidence>
<evidence type="ECO:0000313" key="8">
    <source>
        <dbReference type="EMBL" id="PWN33533.1"/>
    </source>
</evidence>
<sequence length="619" mass="69687">MAFDPYPQKRLACFACRDKKLRCNTVSGDICQRCRTRGFDCIRPQSKREASGITHISRRSSTEKEPLWSSGYEAKPIASSSSSSDVLYHSRPTVQNELLPIESAERLFWSTLDSRKSSRDCFTFCCYQDQTTALDPIVCGILSLQEAEELFQQFMQTFGRTLAYFDSNLATFSYIRSRSHALISVICHTMARAQKGKESLTSALCNHVHHIVLPAIMLQSFKSVEIVQALMMLAAFEPPSDSIREDRSWTLLSHAIRIGGEINMQASFECDTDERSVPESVIRERRNVQRTWINVWLHEFSLAQHTGRKSILAEQDIFAVCKKWHCHPMACYTDTALVSMVELRTIIKRNRQLFHRLPPNGELFYIEQCKSDLDSWSRAWCTTGESSSSMPRLELASLYVSHAMVQLLGLVLHNIPASHWMSTMIVDLYESCSTYLDAFPNRLPPNKLIYCYNSMFVAASYESIVAIRLTQLASRFTFIDANAMRARCHRVWNCLTEAANLSSKDTAANCYARFLEGVLRAPTMQEEQVRAKDAPTQDQHGSEPGSVGGGTSAPLDTTAGPMTIEKGESTQPQQQPVISTDINSTLGFDDLQFFAWAGASLAQNDSFFAQLFGGDGRMQ</sequence>
<dbReference type="GO" id="GO:0000981">
    <property type="term" value="F:DNA-binding transcription factor activity, RNA polymerase II-specific"/>
    <property type="evidence" value="ECO:0007669"/>
    <property type="project" value="InterPro"/>
</dbReference>
<evidence type="ECO:0000256" key="6">
    <source>
        <dbReference type="SAM" id="MobiDB-lite"/>
    </source>
</evidence>
<dbReference type="InterPro" id="IPR036864">
    <property type="entry name" value="Zn2-C6_fun-type_DNA-bd_sf"/>
</dbReference>
<evidence type="ECO:0000256" key="4">
    <source>
        <dbReference type="ARBA" id="ARBA00023163"/>
    </source>
</evidence>
<accession>A0A316VBC9</accession>
<dbReference type="SUPFAM" id="SSF57701">
    <property type="entry name" value="Zn2/Cys6 DNA-binding domain"/>
    <property type="match status" value="1"/>
</dbReference>
<dbReference type="RefSeq" id="XP_025353835.1">
    <property type="nucleotide sequence ID" value="XM_025500472.1"/>
</dbReference>
<comment type="subcellular location">
    <subcellularLocation>
        <location evidence="1">Nucleus</location>
    </subcellularLocation>
</comment>
<dbReference type="CDD" id="cd00067">
    <property type="entry name" value="GAL4"/>
    <property type="match status" value="1"/>
</dbReference>
<dbReference type="GO" id="GO:0000976">
    <property type="term" value="F:transcription cis-regulatory region binding"/>
    <property type="evidence" value="ECO:0007669"/>
    <property type="project" value="TreeGrafter"/>
</dbReference>
<evidence type="ECO:0000259" key="7">
    <source>
        <dbReference type="PROSITE" id="PS50048"/>
    </source>
</evidence>
<evidence type="ECO:0000256" key="5">
    <source>
        <dbReference type="ARBA" id="ARBA00023242"/>
    </source>
</evidence>
<dbReference type="GeneID" id="37022253"/>
<dbReference type="CDD" id="cd12148">
    <property type="entry name" value="fungal_TF_MHR"/>
    <property type="match status" value="1"/>
</dbReference>
<proteinExistence type="predicted"/>
<gene>
    <name evidence="8" type="ORF">FA14DRAFT_173326</name>
</gene>
<dbReference type="PROSITE" id="PS00463">
    <property type="entry name" value="ZN2_CY6_FUNGAL_1"/>
    <property type="match status" value="1"/>
</dbReference>
<evidence type="ECO:0000256" key="3">
    <source>
        <dbReference type="ARBA" id="ARBA00023125"/>
    </source>
</evidence>
<keyword evidence="2" id="KW-0805">Transcription regulation</keyword>
<dbReference type="PROSITE" id="PS50048">
    <property type="entry name" value="ZN2_CY6_FUNGAL_2"/>
    <property type="match status" value="1"/>
</dbReference>
<dbReference type="AlphaFoldDB" id="A0A316VBC9"/>
<dbReference type="FunCoup" id="A0A316VBC9">
    <property type="interactions" value="142"/>
</dbReference>
<keyword evidence="4" id="KW-0804">Transcription</keyword>
<dbReference type="OrthoDB" id="3163292at2759"/>
<organism evidence="8 9">
    <name type="scientific">Meira miltonrushii</name>
    <dbReference type="NCBI Taxonomy" id="1280837"/>
    <lineage>
        <taxon>Eukaryota</taxon>
        <taxon>Fungi</taxon>
        <taxon>Dikarya</taxon>
        <taxon>Basidiomycota</taxon>
        <taxon>Ustilaginomycotina</taxon>
        <taxon>Exobasidiomycetes</taxon>
        <taxon>Exobasidiales</taxon>
        <taxon>Brachybasidiaceae</taxon>
        <taxon>Meira</taxon>
    </lineage>
</organism>
<dbReference type="GO" id="GO:0008270">
    <property type="term" value="F:zinc ion binding"/>
    <property type="evidence" value="ECO:0007669"/>
    <property type="project" value="InterPro"/>
</dbReference>
<keyword evidence="9" id="KW-1185">Reference proteome</keyword>
<protein>
    <recommendedName>
        <fullName evidence="7">Zn(2)-C6 fungal-type domain-containing protein</fullName>
    </recommendedName>
</protein>
<feature type="region of interest" description="Disordered" evidence="6">
    <location>
        <begin position="526"/>
        <end position="577"/>
    </location>
</feature>
<dbReference type="EMBL" id="KZ819604">
    <property type="protein sequence ID" value="PWN33533.1"/>
    <property type="molecule type" value="Genomic_DNA"/>
</dbReference>
<evidence type="ECO:0000313" key="9">
    <source>
        <dbReference type="Proteomes" id="UP000245771"/>
    </source>
</evidence>
<dbReference type="InterPro" id="IPR051089">
    <property type="entry name" value="prtT"/>
</dbReference>
<dbReference type="GO" id="GO:0005634">
    <property type="term" value="C:nucleus"/>
    <property type="evidence" value="ECO:0007669"/>
    <property type="project" value="UniProtKB-SubCell"/>
</dbReference>
<reference evidence="8 9" key="1">
    <citation type="journal article" date="2018" name="Mol. Biol. Evol.">
        <title>Broad Genomic Sampling Reveals a Smut Pathogenic Ancestry of the Fungal Clade Ustilaginomycotina.</title>
        <authorList>
            <person name="Kijpornyongpan T."/>
            <person name="Mondo S.J."/>
            <person name="Barry K."/>
            <person name="Sandor L."/>
            <person name="Lee J."/>
            <person name="Lipzen A."/>
            <person name="Pangilinan J."/>
            <person name="LaButti K."/>
            <person name="Hainaut M."/>
            <person name="Henrissat B."/>
            <person name="Grigoriev I.V."/>
            <person name="Spatafora J.W."/>
            <person name="Aime M.C."/>
        </authorList>
    </citation>
    <scope>NUCLEOTIDE SEQUENCE [LARGE SCALE GENOMIC DNA]</scope>
    <source>
        <strain evidence="8 9">MCA 3882</strain>
    </source>
</reference>
<feature type="domain" description="Zn(2)-C6 fungal-type" evidence="7">
    <location>
        <begin position="12"/>
        <end position="43"/>
    </location>
</feature>